<feature type="compositionally biased region" description="Basic and acidic residues" evidence="1">
    <location>
        <begin position="107"/>
        <end position="120"/>
    </location>
</feature>
<keyword evidence="2" id="KW-0812">Transmembrane</keyword>
<proteinExistence type="predicted"/>
<feature type="transmembrane region" description="Helical" evidence="2">
    <location>
        <begin position="260"/>
        <end position="282"/>
    </location>
</feature>
<gene>
    <name evidence="3" type="ORF">KTA_34660</name>
</gene>
<protein>
    <submittedName>
        <fullName evidence="3">Uncharacterized protein</fullName>
    </submittedName>
</protein>
<sequence length="434" mass="46203">MPQPDKTSEAETQQLPGAAALLEGGPQADRVATSTSYEGEPPQRPVLAPEPTAQVTTEDLRAGLQRDQDQQALDDLPTMPLKASPGPGLVIERASTPRPPQLQKRGISKEPEIAEAEQKSPRSGAGGIDELDTMRLAVQTPSSGQEAGLRRSQPVTPLPASPITPSGWPASSPAGMRETPLFGRPAAGAGAGAPSFMTPETSGWNSGEAGRASQGAAASVRQWEAEETAALPQVEKSPATLTQRSTAPQADAPRRRRRPLAVVALILALLLISGGLTAWVVVYQPFSVPLITQPLRAFSDQRLGIALSYPQGWSYQIDYQKGKVTFSDSTHTGQMVILVAPAGEQDLSHYLQKEAGQIGLTNAKPEASLTFGGASWQQLRGTATIAGASYTETLLATTHAGHLYTFIQLAYQKIYTDEEKQIFAPVRASFRFLN</sequence>
<evidence type="ECO:0000256" key="1">
    <source>
        <dbReference type="SAM" id="MobiDB-lite"/>
    </source>
</evidence>
<reference evidence="3" key="1">
    <citation type="submission" date="2018-12" db="EMBL/GenBank/DDBJ databases">
        <title>Novel natural products biosynthetic potential of the class Ktedonobacteria.</title>
        <authorList>
            <person name="Zheng Y."/>
            <person name="Saitou A."/>
            <person name="Wang C.M."/>
            <person name="Toyoda A."/>
            <person name="Minakuchi Y."/>
            <person name="Sekiguchi Y."/>
            <person name="Ueda K."/>
            <person name="Takano H."/>
            <person name="Sakai Y."/>
            <person name="Yokota A."/>
            <person name="Yabe S."/>
        </authorList>
    </citation>
    <scope>NUCLEOTIDE SEQUENCE</scope>
    <source>
        <strain evidence="3">A3-2</strain>
    </source>
</reference>
<evidence type="ECO:0000313" key="3">
    <source>
        <dbReference type="EMBL" id="BBH95267.1"/>
    </source>
</evidence>
<accession>A0A455T3Z4</accession>
<dbReference type="AlphaFoldDB" id="A0A455T3Z4"/>
<feature type="compositionally biased region" description="Basic and acidic residues" evidence="1">
    <location>
        <begin position="58"/>
        <end position="69"/>
    </location>
</feature>
<name>A0A455T3Z4_9CHLR</name>
<dbReference type="EMBL" id="AP019377">
    <property type="protein sequence ID" value="BBH95267.1"/>
    <property type="molecule type" value="Genomic_DNA"/>
</dbReference>
<feature type="compositionally biased region" description="Polar residues" evidence="1">
    <location>
        <begin position="239"/>
        <end position="248"/>
    </location>
</feature>
<feature type="region of interest" description="Disordered" evidence="1">
    <location>
        <begin position="1"/>
        <end position="254"/>
    </location>
</feature>
<keyword evidence="2" id="KW-0472">Membrane</keyword>
<evidence type="ECO:0000256" key="2">
    <source>
        <dbReference type="SAM" id="Phobius"/>
    </source>
</evidence>
<keyword evidence="2" id="KW-1133">Transmembrane helix</keyword>
<organism evidence="3">
    <name type="scientific">Thermogemmatispora argillosa</name>
    <dbReference type="NCBI Taxonomy" id="2045280"/>
    <lineage>
        <taxon>Bacteria</taxon>
        <taxon>Bacillati</taxon>
        <taxon>Chloroflexota</taxon>
        <taxon>Ktedonobacteria</taxon>
        <taxon>Thermogemmatisporales</taxon>
        <taxon>Thermogemmatisporaceae</taxon>
        <taxon>Thermogemmatispora</taxon>
    </lineage>
</organism>